<feature type="transmembrane region" description="Helical" evidence="6">
    <location>
        <begin position="163"/>
        <end position="181"/>
    </location>
</feature>
<dbReference type="InterPro" id="IPR003838">
    <property type="entry name" value="ABC3_permease_C"/>
</dbReference>
<accession>A0A6L5YRK4</accession>
<keyword evidence="4 6" id="KW-1133">Transmembrane helix</keyword>
<dbReference type="InterPro" id="IPR025857">
    <property type="entry name" value="MacB_PCD"/>
</dbReference>
<keyword evidence="3 6" id="KW-0812">Transmembrane</keyword>
<dbReference type="PANTHER" id="PTHR30287">
    <property type="entry name" value="MEMBRANE COMPONENT OF PREDICTED ABC SUPERFAMILY METABOLITE UPTAKE TRANSPORTER"/>
    <property type="match status" value="1"/>
</dbReference>
<feature type="transmembrane region" description="Helical" evidence="6">
    <location>
        <begin position="436"/>
        <end position="457"/>
    </location>
</feature>
<evidence type="ECO:0000259" key="7">
    <source>
        <dbReference type="Pfam" id="PF02687"/>
    </source>
</evidence>
<sequence>MKKKIKNPLIKRIPKELSDDFRKCLTAQTLMRQNELKDYVPRYANPAINFATDDMGSDVAMGGVLLDILIVIIAFIFAVTISNTIVKEASTIGTLRASGYTKGELIRHYLSMPVIVTLFAACVGNILGYSVFKNVVVSMYYNSYSLPTYETIWNPDAFVKTTLIPVVLMFVVNLVVIIRMMQHTPLQFLRHDLKKTKRKKAMRLPKWKFFSRFRLRVMLQNIPNYLILFVGVLFIMIMLAMAVGMPDTLKYYQDHADDLMFAKYQYVLKSYQDMSGNAITTDNPDAEKFAMKSLVRKGEALDEEISAYGIEDDSNYVKIADLDALEDTEVYISESYAEKYELHKGDTIILDEKYEDKQYDFRVKGIYDKCQSIAIFMPIDNYRDTFDLKKEVFSGYLSDSRITDIDHDCIATVITKEDITKMCDQLNHSMGSYMTYFQVLCILLSVVLIYLLTKLIIEKNENAISMTKILGYENREIASLYLLSTTIVLVIVDALSVILGATVMNIAWKQIMYEYSGWFSFFIKPLGYVKMFGFVLIGYLIVMVLDFIRIRKIPMDQALKNVE</sequence>
<keyword evidence="2" id="KW-1003">Cell membrane</keyword>
<reference evidence="9 10" key="1">
    <citation type="submission" date="2019-08" db="EMBL/GenBank/DDBJ databases">
        <title>In-depth cultivation of the pig gut microbiome towards novel bacterial diversity and tailored functional studies.</title>
        <authorList>
            <person name="Wylensek D."/>
            <person name="Hitch T.C.A."/>
            <person name="Clavel T."/>
        </authorList>
    </citation>
    <scope>NUCLEOTIDE SEQUENCE [LARGE SCALE GENOMIC DNA]</scope>
    <source>
        <strain evidence="9 10">MUC/MUC-530-WT-4D</strain>
    </source>
</reference>
<proteinExistence type="predicted"/>
<dbReference type="EMBL" id="VUNI01000015">
    <property type="protein sequence ID" value="MST75223.1"/>
    <property type="molecule type" value="Genomic_DNA"/>
</dbReference>
<feature type="transmembrane region" description="Helical" evidence="6">
    <location>
        <begin position="222"/>
        <end position="243"/>
    </location>
</feature>
<comment type="caution">
    <text evidence="9">The sequence shown here is derived from an EMBL/GenBank/DDBJ whole genome shotgun (WGS) entry which is preliminary data.</text>
</comment>
<feature type="domain" description="ABC3 transporter permease C-terminal" evidence="7">
    <location>
        <begin position="439"/>
        <end position="554"/>
    </location>
</feature>
<evidence type="ECO:0000256" key="3">
    <source>
        <dbReference type="ARBA" id="ARBA00022692"/>
    </source>
</evidence>
<dbReference type="PANTHER" id="PTHR30287:SF2">
    <property type="entry name" value="BLL1001 PROTEIN"/>
    <property type="match status" value="1"/>
</dbReference>
<organism evidence="9 10">
    <name type="scientific">Roseburia porci</name>
    <dbReference type="NCBI Taxonomy" id="2605790"/>
    <lineage>
        <taxon>Bacteria</taxon>
        <taxon>Bacillati</taxon>
        <taxon>Bacillota</taxon>
        <taxon>Clostridia</taxon>
        <taxon>Lachnospirales</taxon>
        <taxon>Lachnospiraceae</taxon>
        <taxon>Roseburia</taxon>
    </lineage>
</organism>
<gene>
    <name evidence="9" type="ORF">FYJ75_09335</name>
</gene>
<evidence type="ECO:0000256" key="4">
    <source>
        <dbReference type="ARBA" id="ARBA00022989"/>
    </source>
</evidence>
<keyword evidence="10" id="KW-1185">Reference proteome</keyword>
<dbReference type="InterPro" id="IPR038766">
    <property type="entry name" value="Membrane_comp_ABC_pdt"/>
</dbReference>
<dbReference type="Proteomes" id="UP000474024">
    <property type="component" value="Unassembled WGS sequence"/>
</dbReference>
<name>A0A6L5YRK4_9FIRM</name>
<dbReference type="GO" id="GO:0005886">
    <property type="term" value="C:plasma membrane"/>
    <property type="evidence" value="ECO:0007669"/>
    <property type="project" value="UniProtKB-SubCell"/>
</dbReference>
<feature type="transmembrane region" description="Helical" evidence="6">
    <location>
        <begin position="528"/>
        <end position="548"/>
    </location>
</feature>
<evidence type="ECO:0000256" key="6">
    <source>
        <dbReference type="SAM" id="Phobius"/>
    </source>
</evidence>
<evidence type="ECO:0000259" key="8">
    <source>
        <dbReference type="Pfam" id="PF12704"/>
    </source>
</evidence>
<feature type="transmembrane region" description="Helical" evidence="6">
    <location>
        <begin position="109"/>
        <end position="132"/>
    </location>
</feature>
<evidence type="ECO:0000256" key="1">
    <source>
        <dbReference type="ARBA" id="ARBA00004651"/>
    </source>
</evidence>
<protein>
    <submittedName>
        <fullName evidence="9">ABC transporter permease</fullName>
    </submittedName>
</protein>
<evidence type="ECO:0000313" key="10">
    <source>
        <dbReference type="Proteomes" id="UP000474024"/>
    </source>
</evidence>
<keyword evidence="5 6" id="KW-0472">Membrane</keyword>
<feature type="transmembrane region" description="Helical" evidence="6">
    <location>
        <begin position="478"/>
        <end position="508"/>
    </location>
</feature>
<dbReference type="Pfam" id="PF02687">
    <property type="entry name" value="FtsX"/>
    <property type="match status" value="2"/>
</dbReference>
<evidence type="ECO:0000313" key="9">
    <source>
        <dbReference type="EMBL" id="MST75223.1"/>
    </source>
</evidence>
<feature type="domain" description="ABC3 transporter permease C-terminal" evidence="7">
    <location>
        <begin position="68"/>
        <end position="185"/>
    </location>
</feature>
<dbReference type="RefSeq" id="WP_154430186.1">
    <property type="nucleotide sequence ID" value="NZ_VUNI01000015.1"/>
</dbReference>
<comment type="subcellular location">
    <subcellularLocation>
        <location evidence="1">Cell membrane</location>
        <topology evidence="1">Multi-pass membrane protein</topology>
    </subcellularLocation>
</comment>
<dbReference type="Pfam" id="PF12704">
    <property type="entry name" value="MacB_PCD"/>
    <property type="match status" value="1"/>
</dbReference>
<feature type="domain" description="MacB-like periplasmic core" evidence="8">
    <location>
        <begin position="226"/>
        <end position="386"/>
    </location>
</feature>
<feature type="transmembrane region" description="Helical" evidence="6">
    <location>
        <begin position="64"/>
        <end position="86"/>
    </location>
</feature>
<dbReference type="AlphaFoldDB" id="A0A6L5YRK4"/>
<evidence type="ECO:0000256" key="5">
    <source>
        <dbReference type="ARBA" id="ARBA00023136"/>
    </source>
</evidence>
<evidence type="ECO:0000256" key="2">
    <source>
        <dbReference type="ARBA" id="ARBA00022475"/>
    </source>
</evidence>